<reference evidence="1" key="1">
    <citation type="journal article" date="2015" name="Nature">
        <title>Complex archaea that bridge the gap between prokaryotes and eukaryotes.</title>
        <authorList>
            <person name="Spang A."/>
            <person name="Saw J.H."/>
            <person name="Jorgensen S.L."/>
            <person name="Zaremba-Niedzwiedzka K."/>
            <person name="Martijn J."/>
            <person name="Lind A.E."/>
            <person name="van Eijk R."/>
            <person name="Schleper C."/>
            <person name="Guy L."/>
            <person name="Ettema T.J."/>
        </authorList>
    </citation>
    <scope>NUCLEOTIDE SEQUENCE</scope>
</reference>
<proteinExistence type="predicted"/>
<evidence type="ECO:0000313" key="1">
    <source>
        <dbReference type="EMBL" id="KKL98489.1"/>
    </source>
</evidence>
<sequence>MIKTIIKKDWRKEVLADCARIEAAMVKFNAALENIRTLLKMPKGS</sequence>
<organism evidence="1">
    <name type="scientific">marine sediment metagenome</name>
    <dbReference type="NCBI Taxonomy" id="412755"/>
    <lineage>
        <taxon>unclassified sequences</taxon>
        <taxon>metagenomes</taxon>
        <taxon>ecological metagenomes</taxon>
    </lineage>
</organism>
<gene>
    <name evidence="1" type="ORF">LCGC14_1823910</name>
</gene>
<protein>
    <submittedName>
        <fullName evidence="1">Uncharacterized protein</fullName>
    </submittedName>
</protein>
<dbReference type="AlphaFoldDB" id="A0A0F9GI28"/>
<name>A0A0F9GI28_9ZZZZ</name>
<accession>A0A0F9GI28</accession>
<comment type="caution">
    <text evidence="1">The sequence shown here is derived from an EMBL/GenBank/DDBJ whole genome shotgun (WGS) entry which is preliminary data.</text>
</comment>
<dbReference type="EMBL" id="LAZR01017909">
    <property type="protein sequence ID" value="KKL98489.1"/>
    <property type="molecule type" value="Genomic_DNA"/>
</dbReference>